<sequence length="49" mass="5917">MFSTEYNRLQPSSVVKKSQSYQAFRALQPITTDFYINFLEIERLERLEK</sequence>
<protein>
    <submittedName>
        <fullName evidence="1">Uncharacterized protein</fullName>
    </submittedName>
</protein>
<organism evidence="1">
    <name type="scientific">Dulem virus 37</name>
    <dbReference type="NCBI Taxonomy" id="3145755"/>
    <lineage>
        <taxon>Viruses</taxon>
        <taxon>Duplodnaviria</taxon>
        <taxon>Heunggongvirae</taxon>
        <taxon>Uroviricota</taxon>
        <taxon>Caudoviricetes</taxon>
    </lineage>
</organism>
<accession>A0AAU8AW94</accession>
<evidence type="ECO:0000313" key="1">
    <source>
        <dbReference type="EMBL" id="XCD04261.1"/>
    </source>
</evidence>
<name>A0AAU8AW94_9CAUD</name>
<reference evidence="1" key="1">
    <citation type="submission" date="2024-03" db="EMBL/GenBank/DDBJ databases">
        <title>Diverse circular DNA viruses in blood, oral, and fecal samples of captive lemurs.</title>
        <authorList>
            <person name="Paietta E.N."/>
            <person name="Kraberger S."/>
            <person name="Lund M.C."/>
            <person name="Custer J.M."/>
            <person name="Vargas K.M."/>
            <person name="Ehmke E.E."/>
            <person name="Yoder A.D."/>
            <person name="Varsani A."/>
        </authorList>
    </citation>
    <scope>NUCLEOTIDE SEQUENCE</scope>
    <source>
        <strain evidence="1">Duke_22FF_208</strain>
    </source>
</reference>
<dbReference type="EMBL" id="PP511443">
    <property type="protein sequence ID" value="XCD04261.1"/>
    <property type="molecule type" value="Genomic_DNA"/>
</dbReference>
<proteinExistence type="predicted"/>